<keyword evidence="2" id="KW-1185">Reference proteome</keyword>
<keyword evidence="1" id="KW-0223">Dioxygenase</keyword>
<evidence type="ECO:0000313" key="2">
    <source>
        <dbReference type="Proteomes" id="UP000829398"/>
    </source>
</evidence>
<dbReference type="EMBL" id="CM039172">
    <property type="protein sequence ID" value="KAH9785743.1"/>
    <property type="molecule type" value="Genomic_DNA"/>
</dbReference>
<evidence type="ECO:0000313" key="1">
    <source>
        <dbReference type="EMBL" id="KAH9785743.1"/>
    </source>
</evidence>
<organism evidence="1 2">
    <name type="scientific">Citrus sinensis</name>
    <name type="common">Sweet orange</name>
    <name type="synonym">Citrus aurantium var. sinensis</name>
    <dbReference type="NCBI Taxonomy" id="2711"/>
    <lineage>
        <taxon>Eukaryota</taxon>
        <taxon>Viridiplantae</taxon>
        <taxon>Streptophyta</taxon>
        <taxon>Embryophyta</taxon>
        <taxon>Tracheophyta</taxon>
        <taxon>Spermatophyta</taxon>
        <taxon>Magnoliopsida</taxon>
        <taxon>eudicotyledons</taxon>
        <taxon>Gunneridae</taxon>
        <taxon>Pentapetalae</taxon>
        <taxon>rosids</taxon>
        <taxon>malvids</taxon>
        <taxon>Sapindales</taxon>
        <taxon>Rutaceae</taxon>
        <taxon>Aurantioideae</taxon>
        <taxon>Citrus</taxon>
    </lineage>
</organism>
<protein>
    <submittedName>
        <fullName evidence="1">Fe2OG dioxygenase domain-containing protein</fullName>
    </submittedName>
</protein>
<proteinExistence type="predicted"/>
<comment type="caution">
    <text evidence="1">The sequence shown here is derived from an EMBL/GenBank/DDBJ whole genome shotgun (WGS) entry which is preliminary data.</text>
</comment>
<sequence length="366" mass="40420">MENLGPGGPGLLSITSVPNASIHRRNLLPLARKLALLNPDDRKRLLKEHHLGSDVSLKNPERNVSSFAMQLRYKQGLESTQCKFSSRADDNVKDQDLGQLPDNEFKNLGNMFKELGFCMIELGLCLARICDKAIGGQELEQSLLESSVAKGRLIHYHSTLDSVVLKEAGRKGRSSKKKGNPKSDQGQCIRSEKQTECTNVDGDSDEAGISGTHSNLWQQWHYDYGVFTVLTDPFFILPYYSSESRGSDQGCPSPGGHTYLQILDPNKNKVRMVKSSPESFIIQPAWNKTFSISDYPTENCNLSGQGSGAPDEENPPVKLGANKLAEAIQKMIPPLSSRLNDGMTFAEFSHETTRQYYGGGGLQPNR</sequence>
<dbReference type="Proteomes" id="UP000829398">
    <property type="component" value="Chromosome 3"/>
</dbReference>
<reference evidence="2" key="1">
    <citation type="journal article" date="2023" name="Hortic. Res.">
        <title>A chromosome-level phased genome enabling allele-level studies in sweet orange: a case study on citrus Huanglongbing tolerance.</title>
        <authorList>
            <person name="Wu B."/>
            <person name="Yu Q."/>
            <person name="Deng Z."/>
            <person name="Duan Y."/>
            <person name="Luo F."/>
            <person name="Gmitter F. Jr."/>
        </authorList>
    </citation>
    <scope>NUCLEOTIDE SEQUENCE [LARGE SCALE GENOMIC DNA]</scope>
    <source>
        <strain evidence="2">cv. Valencia</strain>
    </source>
</reference>
<accession>A0ACB8MJX2</accession>
<gene>
    <name evidence="1" type="ORF">KPL71_010046</name>
</gene>
<keyword evidence="1" id="KW-0560">Oxidoreductase</keyword>
<name>A0ACB8MJX2_CITSI</name>